<dbReference type="PANTHER" id="PTHR45527:SF10">
    <property type="entry name" value="PYOCHELIN SYNTHASE PCHF"/>
    <property type="match status" value="1"/>
</dbReference>
<dbReference type="Gene3D" id="3.40.50.12780">
    <property type="entry name" value="N-terminal domain of ligase-like"/>
    <property type="match status" value="1"/>
</dbReference>
<dbReference type="Pfam" id="PF00501">
    <property type="entry name" value="AMP-binding"/>
    <property type="match status" value="1"/>
</dbReference>
<dbReference type="InterPro" id="IPR042099">
    <property type="entry name" value="ANL_N_sf"/>
</dbReference>
<dbReference type="PANTHER" id="PTHR45527">
    <property type="entry name" value="NONRIBOSOMAL PEPTIDE SYNTHETASE"/>
    <property type="match status" value="1"/>
</dbReference>
<dbReference type="InterPro" id="IPR001242">
    <property type="entry name" value="Condensation_dom"/>
</dbReference>
<dbReference type="InterPro" id="IPR010071">
    <property type="entry name" value="AA_adenyl_dom"/>
</dbReference>
<comment type="caution">
    <text evidence="4">The sequence shown here is derived from an EMBL/GenBank/DDBJ whole genome shotgun (WGS) entry which is preliminary data.</text>
</comment>
<evidence type="ECO:0000259" key="3">
    <source>
        <dbReference type="Pfam" id="PF00668"/>
    </source>
</evidence>
<dbReference type="InterPro" id="IPR045851">
    <property type="entry name" value="AMP-bd_C_sf"/>
</dbReference>
<keyword evidence="1" id="KW-0436">Ligase</keyword>
<dbReference type="SUPFAM" id="SSF56801">
    <property type="entry name" value="Acetyl-CoA synthetase-like"/>
    <property type="match status" value="1"/>
</dbReference>
<evidence type="ECO:0000259" key="2">
    <source>
        <dbReference type="Pfam" id="PF00501"/>
    </source>
</evidence>
<dbReference type="CDD" id="cd19535">
    <property type="entry name" value="Cyc_NRPS"/>
    <property type="match status" value="1"/>
</dbReference>
<evidence type="ECO:0000313" key="5">
    <source>
        <dbReference type="Proteomes" id="UP001589645"/>
    </source>
</evidence>
<dbReference type="Pfam" id="PF00668">
    <property type="entry name" value="Condensation"/>
    <property type="match status" value="2"/>
</dbReference>
<evidence type="ECO:0000256" key="1">
    <source>
        <dbReference type="ARBA" id="ARBA00022598"/>
    </source>
</evidence>
<dbReference type="InterPro" id="IPR000873">
    <property type="entry name" value="AMP-dep_synth/lig_dom"/>
</dbReference>
<evidence type="ECO:0000313" key="4">
    <source>
        <dbReference type="EMBL" id="MFB9133628.1"/>
    </source>
</evidence>
<dbReference type="EMBL" id="JBHMEP010000001">
    <property type="protein sequence ID" value="MFB9133628.1"/>
    <property type="molecule type" value="Genomic_DNA"/>
</dbReference>
<feature type="domain" description="AMP-dependent synthetase/ligase" evidence="2">
    <location>
        <begin position="912"/>
        <end position="1253"/>
    </location>
</feature>
<dbReference type="Gene3D" id="3.30.300.30">
    <property type="match status" value="1"/>
</dbReference>
<keyword evidence="5" id="KW-1185">Reference proteome</keyword>
<name>A0ABV5HHD7_9VIBR</name>
<feature type="domain" description="Condensation" evidence="3">
    <location>
        <begin position="20"/>
        <end position="447"/>
    </location>
</feature>
<sequence>MDELTGIQGVETVILEQLESIELTPMQAAYWVGRESKLALCGMAAHLYTEFDTQHLDPQRLAVAVKQLFTLHPMLRVQVNQEGRQTIAPLTSQHDLTIHDLTLLSDEEVQQKLRSLREQMSHQKLDLSQGKAADFRLTLFGNGRCRLHVDLDMIAADAQSFRIVLEDLARLYEGDVPDQDNEAPCPFFRFLTQQTSGSNGFKVSRDWWQKRLSQVAPAPDLPYLTDNASAAQCHMERFAKLMSCEQHQQLQQIAKQQRITLTTVCLALFAQSLAKATCQRRFRLNVPAFFRPGNGVDVQRVVGDFSRLMLLSVEVKDGQSLSEFASDLATQMQTLLSYSDYPGVNVMRDLSRHTGELQSSPVVFTSGVNLPQGSLLSQQVDKVFGEMVWAISQGAQVTLDAQITELNQGLLINWDVRMDVFPAGFIEGLFGDYTERLTRLAANPDVMTHSASERMQFNEPVTMPLNELQKAYLIGRDPQMPLGGVAMHDFREFHGHVEEAQLRQTLSELVAHYPLLRTRIDVEKMQSVIYPQGVMNIEQVDVSHLSPQHAAQRAERVRQRYQQRLYDLELQSPWQICIMKMPAQDGQAAPSIIFTSFDALIADGQAISHILTLLFERQQPRLEQKVVINANQDDAPRIEADKTYWQQKLSDVTDAPHLPWKMPLVSIRNATYQRQSIAIDKAQLMSLTRVGAGERLFQNSLLSALLLETLAQWRTDETPLCVGVPVAIPDPNKALTNDSTFVTVVYQPNHGSFIDRAKQLQQDVMNGLEHLQFSGVDLARLLLSKNAEQSVALPVVLTNALSWSLPSLQSGVELVSAMTQTPQVAMDLRLSFDQQRNLIISVDYATQAIEDGLVTAFLSSLQHVISQVCERQTLELKPGDFISRQHLTRNSANDQFQCSQFLQRIYDNLYGQHSQAIALWHNESAISYQQLGEQVDRVRHHFVDLQLKQGDVVAICLPRSPEHVVMTLACALSGLIWVPIDARSPSERLDYLLTHCDPQLIVANQTISASHASVKLVDDLLLSLPRAQTIPERDYATASSALTAGYYLYTSGTTGQPKCVVVNNQATSNVIGATIAQWQMTRRDVGISVTPLHHDMSVFDLLGTMTVGASLVLPDAEQDKNALLWNQLVKRHQVTIWCSVPAILEMLLACEMSDDLASLRLVAQGGDYIKPKTIAYLRQHLPALSLYSLGGPTETTIWSIWHPLEAQDIEVIPYGHPLPATQYYIVDETLSHCPPYKVGRIVTAGVGLSLGYLQHGELQQTDFIELDTPEGESVRAFRTGDMGYFRADGTIIFATRVNGYVKVRGVRLSMPDVEKVLRQIDAIQDTIVFDYQEPLTGDTALCALYTLTAGKSLSQNQLREQLKSQLPVSHLPSQMVQIPAFPLSANGKIDRNRAKTEWLQTSQGAKETVSTSTFTGDFSPILAIYAKVLGVEQALLNQQSRFMDLGLIPSHLKPLATELNRHFGAELKPVQLARCHNVVQVADLLSQ</sequence>
<dbReference type="InterPro" id="IPR020845">
    <property type="entry name" value="AMP-binding_CS"/>
</dbReference>
<dbReference type="InterPro" id="IPR023213">
    <property type="entry name" value="CAT-like_dom_sf"/>
</dbReference>
<accession>A0ABV5HHD7</accession>
<dbReference type="SUPFAM" id="SSF52777">
    <property type="entry name" value="CoA-dependent acyltransferases"/>
    <property type="match status" value="4"/>
</dbReference>
<dbReference type="Proteomes" id="UP001589645">
    <property type="component" value="Unassembled WGS sequence"/>
</dbReference>
<dbReference type="Gene3D" id="3.30.559.30">
    <property type="entry name" value="Nonribosomal peptide synthetase, condensation domain"/>
    <property type="match status" value="2"/>
</dbReference>
<gene>
    <name evidence="4" type="ORF">ACFFUV_01430</name>
</gene>
<proteinExistence type="predicted"/>
<dbReference type="PROSITE" id="PS00455">
    <property type="entry name" value="AMP_BINDING"/>
    <property type="match status" value="1"/>
</dbReference>
<dbReference type="InterPro" id="IPR057737">
    <property type="entry name" value="Condensation_MtbB-like"/>
</dbReference>
<feature type="domain" description="Condensation" evidence="3">
    <location>
        <begin position="492"/>
        <end position="875"/>
    </location>
</feature>
<organism evidence="4 5">
    <name type="scientific">Vibrio olivae</name>
    <dbReference type="NCBI Taxonomy" id="1243002"/>
    <lineage>
        <taxon>Bacteria</taxon>
        <taxon>Pseudomonadati</taxon>
        <taxon>Pseudomonadota</taxon>
        <taxon>Gammaproteobacteria</taxon>
        <taxon>Vibrionales</taxon>
        <taxon>Vibrionaceae</taxon>
        <taxon>Vibrio</taxon>
    </lineage>
</organism>
<dbReference type="NCBIfam" id="TIGR01733">
    <property type="entry name" value="AA-adenyl-dom"/>
    <property type="match status" value="1"/>
</dbReference>
<protein>
    <submittedName>
        <fullName evidence="4">Amino acid adenylation domain-containing protein</fullName>
    </submittedName>
</protein>
<dbReference type="Gene3D" id="3.30.559.10">
    <property type="entry name" value="Chloramphenicol acetyltransferase-like domain"/>
    <property type="match status" value="2"/>
</dbReference>
<reference evidence="4 5" key="1">
    <citation type="submission" date="2024-09" db="EMBL/GenBank/DDBJ databases">
        <authorList>
            <person name="Sun Q."/>
            <person name="Mori K."/>
        </authorList>
    </citation>
    <scope>NUCLEOTIDE SEQUENCE [LARGE SCALE GENOMIC DNA]</scope>
    <source>
        <strain evidence="4 5">CECT 8064</strain>
    </source>
</reference>